<dbReference type="KEGG" id="lant:TUM19329_19290"/>
<evidence type="ECO:0000259" key="1">
    <source>
        <dbReference type="PROSITE" id="PS50994"/>
    </source>
</evidence>
<accession>A0A6F8T586</accession>
<dbReference type="KEGG" id="lant:TUM19329_33920"/>
<evidence type="ECO:0000313" key="4">
    <source>
        <dbReference type="Proteomes" id="UP000502894"/>
    </source>
</evidence>
<dbReference type="PROSITE" id="PS50994">
    <property type="entry name" value="INTEGRASE"/>
    <property type="match status" value="1"/>
</dbReference>
<dbReference type="SUPFAM" id="SSF53098">
    <property type="entry name" value="Ribonuclease H-like"/>
    <property type="match status" value="1"/>
</dbReference>
<name>A0A6F8T586_9GAMM</name>
<dbReference type="RefSeq" id="WP_173237137.1">
    <property type="nucleotide sequence ID" value="NZ_AP022839.1"/>
</dbReference>
<dbReference type="GO" id="GO:0015074">
    <property type="term" value="P:DNA integration"/>
    <property type="evidence" value="ECO:0007669"/>
    <property type="project" value="InterPro"/>
</dbReference>
<dbReference type="EMBL" id="AP022839">
    <property type="protein sequence ID" value="BCA97031.1"/>
    <property type="molecule type" value="Genomic_DNA"/>
</dbReference>
<proteinExistence type="predicted"/>
<feature type="domain" description="Integrase catalytic" evidence="1">
    <location>
        <begin position="149"/>
        <end position="347"/>
    </location>
</feature>
<organism evidence="2 4">
    <name type="scientific">Legionella antarctica</name>
    <dbReference type="NCBI Taxonomy" id="2708020"/>
    <lineage>
        <taxon>Bacteria</taxon>
        <taxon>Pseudomonadati</taxon>
        <taxon>Pseudomonadota</taxon>
        <taxon>Gammaproteobacteria</taxon>
        <taxon>Legionellales</taxon>
        <taxon>Legionellaceae</taxon>
        <taxon>Legionella</taxon>
    </lineage>
</organism>
<dbReference type="Gene3D" id="3.30.420.10">
    <property type="entry name" value="Ribonuclease H-like superfamily/Ribonuclease H"/>
    <property type="match status" value="1"/>
</dbReference>
<gene>
    <name evidence="2" type="ORF">TUM19329_19290</name>
    <name evidence="3" type="ORF">TUM19329_33920</name>
</gene>
<dbReference type="GO" id="GO:0003676">
    <property type="term" value="F:nucleic acid binding"/>
    <property type="evidence" value="ECO:0007669"/>
    <property type="project" value="InterPro"/>
</dbReference>
<dbReference type="InterPro" id="IPR012337">
    <property type="entry name" value="RNaseH-like_sf"/>
</dbReference>
<dbReference type="InterPro" id="IPR036397">
    <property type="entry name" value="RNaseH_sf"/>
</dbReference>
<dbReference type="AlphaFoldDB" id="A0A6F8T586"/>
<dbReference type="EMBL" id="AP022839">
    <property type="protein sequence ID" value="BCA95568.1"/>
    <property type="molecule type" value="Genomic_DNA"/>
</dbReference>
<dbReference type="InterPro" id="IPR001584">
    <property type="entry name" value="Integrase_cat-core"/>
</dbReference>
<evidence type="ECO:0000313" key="2">
    <source>
        <dbReference type="EMBL" id="BCA95568.1"/>
    </source>
</evidence>
<keyword evidence="4" id="KW-1185">Reference proteome</keyword>
<reference evidence="2" key="1">
    <citation type="journal article" date="2020" name="Microbiol. Resour. Announc.">
        <title>Complete Genome Sequence of Novel Psychrotolerant Legionella Strain TUM19329, Isolated from Antarctic Lake Sediment.</title>
        <authorList>
            <person name="Shimada S."/>
            <person name="Nakai R."/>
            <person name="Aoki K."/>
            <person name="Shimoeda N."/>
            <person name="Ohno G."/>
            <person name="Miyazaki Y."/>
            <person name="Kudoh S."/>
            <person name="Imura S."/>
            <person name="Watanabe K."/>
            <person name="Ishii Y."/>
            <person name="Tateda K."/>
        </authorList>
    </citation>
    <scope>NUCLEOTIDE SEQUENCE [LARGE SCALE GENOMIC DNA]</scope>
    <source>
        <strain evidence="2">TUM19329</strain>
    </source>
</reference>
<sequence>MGAVCMDLYLKTQRCRYRRGNRAVKKRLLDEFCETHGYHRKAAARLLRQAPISDKKPKKPGKKKTYNPDVLLEPLKKIWLATDQMCGKRLNRALPLWLPHYEKHHETLPEDVSTQLLSMSAATIDRLLKPIKIRYGKGLSGTKPGSLLRKKIPISTNQWDSKQVDFMEADTVAHCGTSLMGDFVWSITLTDIFSGWTEMRAAWNKGATGIIMVGIQDIEAHLPFEIKGFDCDNGSEFLNWHLVRYFTERPEKLRSIQFTRSRPYHSNDNAHVEQKNWTHVRQVFGYHRFDNPKLVKLMNDLYANEISHLFNFFYPCIKLVDKVRIESNIKKKYDKAQTPYQRLMTSSDLTLEQKKTLQDKFITLDPFDLQKTIQKKLKLLFKLVNVQNTKQRKAI</sequence>
<protein>
    <recommendedName>
        <fullName evidence="1">Integrase catalytic domain-containing protein</fullName>
    </recommendedName>
</protein>
<evidence type="ECO:0000313" key="3">
    <source>
        <dbReference type="EMBL" id="BCA97031.1"/>
    </source>
</evidence>
<dbReference type="Proteomes" id="UP000502894">
    <property type="component" value="Chromosome"/>
</dbReference>